<proteinExistence type="predicted"/>
<sequence>MFSKRYNLIKNLKLGDTVIMWFNATQETAYVKHNLGPMLRNNDITKNLKLMIYDDQRDKIIPYVNELLGDPEAAKFVDGIAIHWYLDD</sequence>
<accession>A0AC34GJT3</accession>
<evidence type="ECO:0000313" key="2">
    <source>
        <dbReference type="WBParaSite" id="ES5_v2.g29906.t1"/>
    </source>
</evidence>
<organism evidence="1 2">
    <name type="scientific">Panagrolaimus sp. ES5</name>
    <dbReference type="NCBI Taxonomy" id="591445"/>
    <lineage>
        <taxon>Eukaryota</taxon>
        <taxon>Metazoa</taxon>
        <taxon>Ecdysozoa</taxon>
        <taxon>Nematoda</taxon>
        <taxon>Chromadorea</taxon>
        <taxon>Rhabditida</taxon>
        <taxon>Tylenchina</taxon>
        <taxon>Panagrolaimomorpha</taxon>
        <taxon>Panagrolaimoidea</taxon>
        <taxon>Panagrolaimidae</taxon>
        <taxon>Panagrolaimus</taxon>
    </lineage>
</organism>
<protein>
    <submittedName>
        <fullName evidence="2">Glucosylceramidase</fullName>
    </submittedName>
</protein>
<dbReference type="Proteomes" id="UP000887579">
    <property type="component" value="Unplaced"/>
</dbReference>
<reference evidence="2" key="1">
    <citation type="submission" date="2022-11" db="UniProtKB">
        <authorList>
            <consortium name="WormBaseParasite"/>
        </authorList>
    </citation>
    <scope>IDENTIFICATION</scope>
</reference>
<evidence type="ECO:0000313" key="1">
    <source>
        <dbReference type="Proteomes" id="UP000887579"/>
    </source>
</evidence>
<name>A0AC34GJT3_9BILA</name>
<dbReference type="WBParaSite" id="ES5_v2.g29906.t1">
    <property type="protein sequence ID" value="ES5_v2.g29906.t1"/>
    <property type="gene ID" value="ES5_v2.g29906"/>
</dbReference>